<dbReference type="PANTHER" id="PTHR37610">
    <property type="entry name" value="CCHC-TYPE DOMAIN-CONTAINING PROTEIN"/>
    <property type="match status" value="1"/>
</dbReference>
<accession>A0A151RMN7</accession>
<reference evidence="1" key="1">
    <citation type="journal article" date="2012" name="Nat. Biotechnol.">
        <title>Draft genome sequence of pigeonpea (Cajanus cajan), an orphan legume crop of resource-poor farmers.</title>
        <authorList>
            <person name="Varshney R.K."/>
            <person name="Chen W."/>
            <person name="Li Y."/>
            <person name="Bharti A.K."/>
            <person name="Saxena R.K."/>
            <person name="Schlueter J.A."/>
            <person name="Donoghue M.T."/>
            <person name="Azam S."/>
            <person name="Fan G."/>
            <person name="Whaley A.M."/>
            <person name="Farmer A.D."/>
            <person name="Sheridan J."/>
            <person name="Iwata A."/>
            <person name="Tuteja R."/>
            <person name="Penmetsa R.V."/>
            <person name="Wu W."/>
            <person name="Upadhyaya H.D."/>
            <person name="Yang S.P."/>
            <person name="Shah T."/>
            <person name="Saxena K.B."/>
            <person name="Michael T."/>
            <person name="McCombie W.R."/>
            <person name="Yang B."/>
            <person name="Zhang G."/>
            <person name="Yang H."/>
            <person name="Wang J."/>
            <person name="Spillane C."/>
            <person name="Cook D.R."/>
            <person name="May G.D."/>
            <person name="Xu X."/>
            <person name="Jackson S.A."/>
        </authorList>
    </citation>
    <scope>NUCLEOTIDE SEQUENCE [LARGE SCALE GENOMIC DNA]</scope>
</reference>
<name>A0A151RMN7_CAJCA</name>
<sequence>MKMSLCAKTKIRLIDGSIKRPPAKSSEFIYWEKDDSMVIAWIINSTDSTLHGNISHETTIKDVWLDLEERFSQTNAPHIHQLWRTLCLIQQEPNATVTKYYTKFKSLLDELSEFQPLPKCTCGASKNLAQREADQNVHLFLGGIENDIYNRVKAIILNIDPLPSLRKVFNHVLR</sequence>
<protein>
    <recommendedName>
        <fullName evidence="3">Retrotransposon gag domain-containing protein</fullName>
    </recommendedName>
</protein>
<organism evidence="1 2">
    <name type="scientific">Cajanus cajan</name>
    <name type="common">Pigeon pea</name>
    <name type="synonym">Cajanus indicus</name>
    <dbReference type="NCBI Taxonomy" id="3821"/>
    <lineage>
        <taxon>Eukaryota</taxon>
        <taxon>Viridiplantae</taxon>
        <taxon>Streptophyta</taxon>
        <taxon>Embryophyta</taxon>
        <taxon>Tracheophyta</taxon>
        <taxon>Spermatophyta</taxon>
        <taxon>Magnoliopsida</taxon>
        <taxon>eudicotyledons</taxon>
        <taxon>Gunneridae</taxon>
        <taxon>Pentapetalae</taxon>
        <taxon>rosids</taxon>
        <taxon>fabids</taxon>
        <taxon>Fabales</taxon>
        <taxon>Fabaceae</taxon>
        <taxon>Papilionoideae</taxon>
        <taxon>50 kb inversion clade</taxon>
        <taxon>NPAAA clade</taxon>
        <taxon>indigoferoid/millettioid clade</taxon>
        <taxon>Phaseoleae</taxon>
        <taxon>Cajanus</taxon>
    </lineage>
</organism>
<dbReference type="AlphaFoldDB" id="A0A151RMN7"/>
<proteinExistence type="predicted"/>
<gene>
    <name evidence="1" type="ORF">KK1_034699</name>
</gene>
<evidence type="ECO:0000313" key="1">
    <source>
        <dbReference type="EMBL" id="KYP43829.1"/>
    </source>
</evidence>
<evidence type="ECO:0000313" key="2">
    <source>
        <dbReference type="Proteomes" id="UP000075243"/>
    </source>
</evidence>
<evidence type="ECO:0008006" key="3">
    <source>
        <dbReference type="Google" id="ProtNLM"/>
    </source>
</evidence>
<dbReference type="Pfam" id="PF14223">
    <property type="entry name" value="Retrotran_gag_2"/>
    <property type="match status" value="1"/>
</dbReference>
<keyword evidence="2" id="KW-1185">Reference proteome</keyword>
<dbReference type="EMBL" id="KQ483651">
    <property type="protein sequence ID" value="KYP43829.1"/>
    <property type="molecule type" value="Genomic_DNA"/>
</dbReference>
<dbReference type="PANTHER" id="PTHR37610:SF97">
    <property type="entry name" value="RETROTRANSPOSON GAG DOMAIN-CONTAINING PROTEIN"/>
    <property type="match status" value="1"/>
</dbReference>
<dbReference type="Proteomes" id="UP000075243">
    <property type="component" value="Unassembled WGS sequence"/>
</dbReference>
<dbReference type="Gramene" id="C.cajan_33041.t">
    <property type="protein sequence ID" value="C.cajan_33041.t.cds1"/>
    <property type="gene ID" value="C.cajan_33041"/>
</dbReference>